<organism evidence="1 2">
    <name type="scientific">Elsinoe australis</name>
    <dbReference type="NCBI Taxonomy" id="40998"/>
    <lineage>
        <taxon>Eukaryota</taxon>
        <taxon>Fungi</taxon>
        <taxon>Dikarya</taxon>
        <taxon>Ascomycota</taxon>
        <taxon>Pezizomycotina</taxon>
        <taxon>Dothideomycetes</taxon>
        <taxon>Dothideomycetidae</taxon>
        <taxon>Myriangiales</taxon>
        <taxon>Elsinoaceae</taxon>
        <taxon>Elsinoe</taxon>
    </lineage>
</organism>
<reference evidence="1 2" key="1">
    <citation type="submission" date="2018-02" db="EMBL/GenBank/DDBJ databases">
        <title>Draft genome sequences of Elsinoe sp., causing black scab on jojoba.</title>
        <authorList>
            <person name="Stodart B."/>
            <person name="Jeffress S."/>
            <person name="Ash G."/>
            <person name="Arun Chinnappa K."/>
        </authorList>
    </citation>
    <scope>NUCLEOTIDE SEQUENCE [LARGE SCALE GENOMIC DNA]</scope>
    <source>
        <strain evidence="1 2">Hillstone_2</strain>
    </source>
</reference>
<dbReference type="EMBL" id="PTQR01000012">
    <property type="protein sequence ID" value="TKX26589.1"/>
    <property type="molecule type" value="Genomic_DNA"/>
</dbReference>
<name>A0A4U7B6I5_9PEZI</name>
<evidence type="ECO:0000313" key="1">
    <source>
        <dbReference type="EMBL" id="TKX26589.1"/>
    </source>
</evidence>
<dbReference type="Proteomes" id="UP000308133">
    <property type="component" value="Unassembled WGS sequence"/>
</dbReference>
<proteinExistence type="predicted"/>
<accession>A0A4U7B6I5</accession>
<gene>
    <name evidence="1" type="ORF">C1H76_1121</name>
</gene>
<sequence>MSSLWSYVLSPSPRFPFALPPFLLPLPKYRALPPRTRILLGTGLIGYAVLAQTLSDKAEEPLGLKATEQDKEELYRYMPRIRTVERGTGGTESGRVVGEIEKG</sequence>
<comment type="caution">
    <text evidence="1">The sequence shown here is derived from an EMBL/GenBank/DDBJ whole genome shotgun (WGS) entry which is preliminary data.</text>
</comment>
<evidence type="ECO:0000313" key="2">
    <source>
        <dbReference type="Proteomes" id="UP000308133"/>
    </source>
</evidence>
<protein>
    <submittedName>
        <fullName evidence="1">Uncharacterized protein</fullName>
    </submittedName>
</protein>
<dbReference type="AlphaFoldDB" id="A0A4U7B6I5"/>